<dbReference type="EMBL" id="SRYW01000031">
    <property type="protein sequence ID" value="TGY31032.1"/>
    <property type="molecule type" value="Genomic_DNA"/>
</dbReference>
<reference evidence="4 5" key="1">
    <citation type="submission" date="2019-04" db="EMBL/GenBank/DDBJ databases">
        <title>Microbes associate with the intestines of laboratory mice.</title>
        <authorList>
            <person name="Navarre W."/>
            <person name="Wong E."/>
            <person name="Huang K."/>
            <person name="Tropini C."/>
            <person name="Ng K."/>
            <person name="Yu B."/>
        </authorList>
    </citation>
    <scope>NUCLEOTIDE SEQUENCE [LARGE SCALE GENOMIC DNA]</scope>
    <source>
        <strain evidence="4 5">NM62_B4-13</strain>
    </source>
</reference>
<dbReference type="Gene3D" id="1.10.287.470">
    <property type="entry name" value="Helix hairpin bin"/>
    <property type="match status" value="1"/>
</dbReference>
<dbReference type="Gene3D" id="2.40.50.100">
    <property type="match status" value="1"/>
</dbReference>
<dbReference type="OrthoDB" id="9806939at2"/>
<dbReference type="AlphaFoldDB" id="A0A4S2CRX0"/>
<dbReference type="InterPro" id="IPR058647">
    <property type="entry name" value="BSH_CzcB-like"/>
</dbReference>
<comment type="similarity">
    <text evidence="1">Belongs to the membrane fusion protein (MFP) (TC 8.A.1) family.</text>
</comment>
<keyword evidence="2" id="KW-0813">Transport</keyword>
<evidence type="ECO:0000259" key="3">
    <source>
        <dbReference type="Pfam" id="PF25973"/>
    </source>
</evidence>
<name>A0A4S2CRX0_STEMA</name>
<dbReference type="NCBIfam" id="TIGR01730">
    <property type="entry name" value="RND_mfp"/>
    <property type="match status" value="1"/>
</dbReference>
<dbReference type="GO" id="GO:0030288">
    <property type="term" value="C:outer membrane-bounded periplasmic space"/>
    <property type="evidence" value="ECO:0007669"/>
    <property type="project" value="TreeGrafter"/>
</dbReference>
<dbReference type="GO" id="GO:0022857">
    <property type="term" value="F:transmembrane transporter activity"/>
    <property type="evidence" value="ECO:0007669"/>
    <property type="project" value="InterPro"/>
</dbReference>
<organism evidence="4 5">
    <name type="scientific">Stenotrophomonas maltophilia</name>
    <name type="common">Pseudomonas maltophilia</name>
    <name type="synonym">Xanthomonas maltophilia</name>
    <dbReference type="NCBI Taxonomy" id="40324"/>
    <lineage>
        <taxon>Bacteria</taxon>
        <taxon>Pseudomonadati</taxon>
        <taxon>Pseudomonadota</taxon>
        <taxon>Gammaproteobacteria</taxon>
        <taxon>Lysobacterales</taxon>
        <taxon>Lysobacteraceae</taxon>
        <taxon>Stenotrophomonas</taxon>
        <taxon>Stenotrophomonas maltophilia group</taxon>
    </lineage>
</organism>
<dbReference type="PANTHER" id="PTHR30097">
    <property type="entry name" value="CATION EFFLUX SYSTEM PROTEIN CUSB"/>
    <property type="match status" value="1"/>
</dbReference>
<comment type="caution">
    <text evidence="4">The sequence shown here is derived from an EMBL/GenBank/DDBJ whole genome shotgun (WGS) entry which is preliminary data.</text>
</comment>
<sequence length="399" mass="40643">MSPARWPAFAARRRLPWLAGAALLLIALAWWLWPSTPSEAPAEAAPKLAADGSLELTDSQLRAQGIASEAVTAATTLPLPGLPAQAAAPLDASAQVVVPYAGVVTRILVDEGARVAKGQPLARIQSRELLLAQADLARASSEATAASLQARRDRELLSEGIIAAARDEQSRARAAAAAGALRQASGALSQLRPVSAGQPGEYELLAPMAGQVLRRMIQPGQALAALDEAFSVAEPGPLDIRFIAPVRVRATLAPGQAVLLPDGAVARVVAIGADTDPASQSLRVRAQVAADAGLVAGQQFGVTLQLPAPPGSLAVPTPALLPAGDGHVLYRIDGRRVRVVPVQALLGGDANTSIVSAAGLAPGVRVVTRGTVMLKSLIPVQAAAPADAGADPAAATRAE</sequence>
<evidence type="ECO:0000313" key="5">
    <source>
        <dbReference type="Proteomes" id="UP000306631"/>
    </source>
</evidence>
<dbReference type="InterPro" id="IPR051909">
    <property type="entry name" value="MFP_Cation_Efflux"/>
</dbReference>
<feature type="domain" description="CzcB-like barrel-sandwich hybrid" evidence="3">
    <location>
        <begin position="94"/>
        <end position="233"/>
    </location>
</feature>
<dbReference type="GO" id="GO:0015679">
    <property type="term" value="P:plasma membrane copper ion transport"/>
    <property type="evidence" value="ECO:0007669"/>
    <property type="project" value="TreeGrafter"/>
</dbReference>
<dbReference type="RefSeq" id="WP_136007204.1">
    <property type="nucleotide sequence ID" value="NZ_SRYW01000031.1"/>
</dbReference>
<dbReference type="GO" id="GO:0046914">
    <property type="term" value="F:transition metal ion binding"/>
    <property type="evidence" value="ECO:0007669"/>
    <property type="project" value="TreeGrafter"/>
</dbReference>
<dbReference type="GO" id="GO:0060003">
    <property type="term" value="P:copper ion export"/>
    <property type="evidence" value="ECO:0007669"/>
    <property type="project" value="TreeGrafter"/>
</dbReference>
<evidence type="ECO:0000256" key="1">
    <source>
        <dbReference type="ARBA" id="ARBA00009477"/>
    </source>
</evidence>
<proteinExistence type="inferred from homology"/>
<dbReference type="PANTHER" id="PTHR30097:SF4">
    <property type="entry name" value="SLR6042 PROTEIN"/>
    <property type="match status" value="1"/>
</dbReference>
<dbReference type="Pfam" id="PF25973">
    <property type="entry name" value="BSH_CzcB"/>
    <property type="match status" value="1"/>
</dbReference>
<accession>A0A4S2CRX0</accession>
<dbReference type="Proteomes" id="UP000306631">
    <property type="component" value="Unassembled WGS sequence"/>
</dbReference>
<dbReference type="GO" id="GO:0016020">
    <property type="term" value="C:membrane"/>
    <property type="evidence" value="ECO:0007669"/>
    <property type="project" value="InterPro"/>
</dbReference>
<evidence type="ECO:0000256" key="2">
    <source>
        <dbReference type="ARBA" id="ARBA00022448"/>
    </source>
</evidence>
<dbReference type="InterPro" id="IPR006143">
    <property type="entry name" value="RND_pump_MFP"/>
</dbReference>
<gene>
    <name evidence="4" type="ORF">E5352_19175</name>
</gene>
<dbReference type="Gene3D" id="2.40.420.20">
    <property type="match status" value="1"/>
</dbReference>
<evidence type="ECO:0000313" key="4">
    <source>
        <dbReference type="EMBL" id="TGY31032.1"/>
    </source>
</evidence>
<dbReference type="SUPFAM" id="SSF111369">
    <property type="entry name" value="HlyD-like secretion proteins"/>
    <property type="match status" value="1"/>
</dbReference>
<protein>
    <submittedName>
        <fullName evidence="4">Efflux RND transporter periplasmic adaptor subunit</fullName>
    </submittedName>
</protein>
<dbReference type="Gene3D" id="2.40.30.170">
    <property type="match status" value="1"/>
</dbReference>